<accession>A0A6S7GB11</accession>
<dbReference type="Proteomes" id="UP001152795">
    <property type="component" value="Unassembled WGS sequence"/>
</dbReference>
<protein>
    <submittedName>
        <fullName evidence="1">Uncharacterized protein</fullName>
    </submittedName>
</protein>
<organism evidence="1 2">
    <name type="scientific">Paramuricea clavata</name>
    <name type="common">Red gorgonian</name>
    <name type="synonym">Violescent sea-whip</name>
    <dbReference type="NCBI Taxonomy" id="317549"/>
    <lineage>
        <taxon>Eukaryota</taxon>
        <taxon>Metazoa</taxon>
        <taxon>Cnidaria</taxon>
        <taxon>Anthozoa</taxon>
        <taxon>Octocorallia</taxon>
        <taxon>Malacalcyonacea</taxon>
        <taxon>Plexauridae</taxon>
        <taxon>Paramuricea</taxon>
    </lineage>
</organism>
<comment type="caution">
    <text evidence="1">The sequence shown here is derived from an EMBL/GenBank/DDBJ whole genome shotgun (WGS) entry which is preliminary data.</text>
</comment>
<dbReference type="EMBL" id="CACRXK020000520">
    <property type="protein sequence ID" value="CAB3982600.1"/>
    <property type="molecule type" value="Genomic_DNA"/>
</dbReference>
<dbReference type="OrthoDB" id="10003658at2759"/>
<keyword evidence="2" id="KW-1185">Reference proteome</keyword>
<sequence>MVFVVCCLVREGSSTPIKDWFGCTLEVDIILSDLYREFCNGKFDDDPIEDDVRCSFSCVKVGSNKVIKDFTKVSSSSSVIDVVKNLGSFVMFVIPPAEKQHAHNARANVTNAFSVLMENAHAKSISLPPQFSEQRHPQKSKLKNDILKWLETNSLGWSPDSVKSLGLTFVNTLSDAMWYIDQNHATLSSRGYHIPETLRCFSGYRNPEQQKKRKIDQSFLQQDELKAHGSALYNLALASHLKKDSWASIRTAILSLADSLTKYGDYLASQNKRVKENHRRLNFTSNDRDNFKVLCVTPNINGTVRKTYAAVHESLLQASEDVPIFFNDFLPEDRRRRYDFISSLVTPYKAILFTHTGGAGQHLHFLWRVCDLKTESDLLNEAHNIVKGMEKALPVYHSRAMKQEFVKSFGRATGCKSAFLRAAYRRLTGDTSAASTTKEADVDQRVSRILDKEDPELIWDLRTNNDGRPEEYKEFLQHCQQYINASVETAVDDRRHDVVVGSDDVVTHLATALSVRDLHEQVSNKYQKEFSIKFRDHLTFTSLDDKHTMKVGEPQCPVAAVERGKQVLVSKDKKLTVADHDFTRLTLTPSVAMIIDVPESMEGSFYRGRVFVLFKENAFQPSSPRRHMAELKNILQRLGPVKPILVLYTDGGPDHRLTYLSVQLSLISLWLNLDLDFLCAVRTPPQHSWKNPVERIMSIINLALQGVGVMREEVPHESELKRCGSLKSIRELAKKIPVLKEEVLNSVKPMTELLSTLIQRLKLKEHNFESQDAASVEDIDVLWKEVLKVDESLTPDDRTKKHLQRKEKLKKFLDTHCQIRHYMFSILKCQIPDDCQICEVPRLPPDIFKQIHRLPDPVPSGERYKSFTELYGKVTTTEEHCPSIKLNDLLKGHGCPFSPSAQTAKNVGTVIQCEECGKWRCLHASKKLNKKMRDELEVEMETILYSCGSVFENIDAGEEDNSVLTNIHVRANLNCRSQIEKTYYSAGFETICIHCGTVENLVESDGFYPYCEDCTTEDRVSRRGKAFAAKD</sequence>
<name>A0A6S7GB11_PARCT</name>
<proteinExistence type="predicted"/>
<evidence type="ECO:0000313" key="2">
    <source>
        <dbReference type="Proteomes" id="UP001152795"/>
    </source>
</evidence>
<evidence type="ECO:0000313" key="1">
    <source>
        <dbReference type="EMBL" id="CAB3982600.1"/>
    </source>
</evidence>
<gene>
    <name evidence="1" type="ORF">PACLA_8A039753</name>
</gene>
<dbReference type="AlphaFoldDB" id="A0A6S7GB11"/>
<reference evidence="1" key="1">
    <citation type="submission" date="2020-04" db="EMBL/GenBank/DDBJ databases">
        <authorList>
            <person name="Alioto T."/>
            <person name="Alioto T."/>
            <person name="Gomez Garrido J."/>
        </authorList>
    </citation>
    <scope>NUCLEOTIDE SEQUENCE</scope>
    <source>
        <strain evidence="1">A484AB</strain>
    </source>
</reference>